<evidence type="ECO:0000313" key="6">
    <source>
        <dbReference type="Proteomes" id="UP000700334"/>
    </source>
</evidence>
<dbReference type="Proteomes" id="UP000700334">
    <property type="component" value="Unassembled WGS sequence"/>
</dbReference>
<dbReference type="GO" id="GO:0046872">
    <property type="term" value="F:metal ion binding"/>
    <property type="evidence" value="ECO:0007669"/>
    <property type="project" value="UniProtKB-KW"/>
</dbReference>
<evidence type="ECO:0000256" key="1">
    <source>
        <dbReference type="ARBA" id="ARBA00022741"/>
    </source>
</evidence>
<feature type="non-terminal residue" evidence="5">
    <location>
        <position position="1"/>
    </location>
</feature>
<name>A0A8J6AIZ9_GALPY</name>
<feature type="binding site" evidence="4">
    <location>
        <position position="47"/>
    </location>
    <ligand>
        <name>Mg(2+)</name>
        <dbReference type="ChEBI" id="CHEBI:18420"/>
    </ligand>
</feature>
<keyword evidence="2 3" id="KW-0342">GTP-binding</keyword>
<dbReference type="Pfam" id="PF00025">
    <property type="entry name" value="Arf"/>
    <property type="match status" value="1"/>
</dbReference>
<feature type="binding site" evidence="3">
    <location>
        <begin position="40"/>
        <end position="47"/>
    </location>
    <ligand>
        <name>GTP</name>
        <dbReference type="ChEBI" id="CHEBI:37565"/>
    </ligand>
</feature>
<evidence type="ECO:0000313" key="5">
    <source>
        <dbReference type="EMBL" id="KAG8522524.1"/>
    </source>
</evidence>
<keyword evidence="4" id="KW-0479">Metal-binding</keyword>
<dbReference type="AlphaFoldDB" id="A0A8J6AIZ9"/>
<sequence length="102" mass="11472">EKCTRERSGGQDGATETLGLLTILKKMKQNEQELPLFMLGLDSAGKTTIWALPSHHWTLNIWDVTVPVLPLTELLKGQDLMWVLDSANPQHVEDCHRTVLDP</sequence>
<accession>A0A8J6AIZ9</accession>
<evidence type="ECO:0000256" key="2">
    <source>
        <dbReference type="ARBA" id="ARBA00023134"/>
    </source>
</evidence>
<keyword evidence="1 3" id="KW-0547">Nucleotide-binding</keyword>
<dbReference type="GO" id="GO:0003924">
    <property type="term" value="F:GTPase activity"/>
    <property type="evidence" value="ECO:0007669"/>
    <property type="project" value="InterPro"/>
</dbReference>
<evidence type="ECO:0000256" key="3">
    <source>
        <dbReference type="PIRSR" id="PIRSR606689-1"/>
    </source>
</evidence>
<keyword evidence="6" id="KW-1185">Reference proteome</keyword>
<keyword evidence="4" id="KW-0460">Magnesium</keyword>
<organism evidence="5 6">
    <name type="scientific">Galemys pyrenaicus</name>
    <name type="common">Iberian desman</name>
    <name type="synonym">Pyrenean desman</name>
    <dbReference type="NCBI Taxonomy" id="202257"/>
    <lineage>
        <taxon>Eukaryota</taxon>
        <taxon>Metazoa</taxon>
        <taxon>Chordata</taxon>
        <taxon>Craniata</taxon>
        <taxon>Vertebrata</taxon>
        <taxon>Euteleostomi</taxon>
        <taxon>Mammalia</taxon>
        <taxon>Eutheria</taxon>
        <taxon>Laurasiatheria</taxon>
        <taxon>Eulipotyphla</taxon>
        <taxon>Talpidae</taxon>
        <taxon>Galemys</taxon>
    </lineage>
</organism>
<evidence type="ECO:0000256" key="4">
    <source>
        <dbReference type="PIRSR" id="PIRSR606689-2"/>
    </source>
</evidence>
<protein>
    <submittedName>
        <fullName evidence="5">ADP-ribosylation factor-like protein 2</fullName>
    </submittedName>
</protein>
<reference evidence="5" key="1">
    <citation type="journal article" date="2021" name="Evol. Appl.">
        <title>The genome of the Pyrenean desman and the effects of bottlenecks and inbreeding on the genomic landscape of an endangered species.</title>
        <authorList>
            <person name="Escoda L."/>
            <person name="Castresana J."/>
        </authorList>
    </citation>
    <scope>NUCLEOTIDE SEQUENCE</scope>
    <source>
        <strain evidence="5">IBE-C5619</strain>
    </source>
</reference>
<proteinExistence type="predicted"/>
<dbReference type="InterPro" id="IPR006689">
    <property type="entry name" value="Small_GTPase_ARF/SAR"/>
</dbReference>
<comment type="caution">
    <text evidence="5">The sequence shown here is derived from an EMBL/GenBank/DDBJ whole genome shotgun (WGS) entry which is preliminary data.</text>
</comment>
<dbReference type="GO" id="GO:0005525">
    <property type="term" value="F:GTP binding"/>
    <property type="evidence" value="ECO:0007669"/>
    <property type="project" value="UniProtKB-KW"/>
</dbReference>
<dbReference type="OrthoDB" id="2011769at2759"/>
<dbReference type="EMBL" id="JAGFMF010011433">
    <property type="protein sequence ID" value="KAG8522524.1"/>
    <property type="molecule type" value="Genomic_DNA"/>
</dbReference>
<gene>
    <name evidence="5" type="ORF">J0S82_020381</name>
</gene>